<dbReference type="Pfam" id="PF04824">
    <property type="entry name" value="Rad21_Rec8"/>
    <property type="match status" value="1"/>
</dbReference>
<evidence type="ECO:0000256" key="4">
    <source>
        <dbReference type="ARBA" id="ARBA00022454"/>
    </source>
</evidence>
<dbReference type="InterPro" id="IPR036390">
    <property type="entry name" value="WH_DNA-bd_sf"/>
</dbReference>
<keyword evidence="5" id="KW-0539">Nucleus</keyword>
<dbReference type="InterPro" id="IPR012675">
    <property type="entry name" value="Beta-grasp_dom_sf"/>
</dbReference>
<evidence type="ECO:0000313" key="9">
    <source>
        <dbReference type="EMBL" id="KPM05597.1"/>
    </source>
</evidence>
<comment type="subcellular location">
    <subcellularLocation>
        <location evidence="2">Chromosome</location>
    </subcellularLocation>
    <subcellularLocation>
        <location evidence="1">Nucleus</location>
    </subcellularLocation>
</comment>
<reference evidence="9 10" key="1">
    <citation type="journal article" date="2015" name="Parasit. Vectors">
        <title>Draft genome of the scabies mite.</title>
        <authorList>
            <person name="Rider S.D.Jr."/>
            <person name="Morgan M.S."/>
            <person name="Arlian L.G."/>
        </authorList>
    </citation>
    <scope>NUCLEOTIDE SEQUENCE [LARGE SCALE GENOMIC DNA]</scope>
    <source>
        <strain evidence="9">Arlian Lab</strain>
    </source>
</reference>
<evidence type="ECO:0000259" key="7">
    <source>
        <dbReference type="Pfam" id="PF04824"/>
    </source>
</evidence>
<evidence type="ECO:0000313" key="10">
    <source>
        <dbReference type="Proteomes" id="UP000616769"/>
    </source>
</evidence>
<dbReference type="OrthoDB" id="10071381at2759"/>
<dbReference type="GO" id="GO:0008278">
    <property type="term" value="C:cohesin complex"/>
    <property type="evidence" value="ECO:0007669"/>
    <property type="project" value="InterPro"/>
</dbReference>
<evidence type="ECO:0000256" key="6">
    <source>
        <dbReference type="SAM" id="MobiDB-lite"/>
    </source>
</evidence>
<evidence type="ECO:0000256" key="3">
    <source>
        <dbReference type="ARBA" id="ARBA00009870"/>
    </source>
</evidence>
<dbReference type="GO" id="GO:1990414">
    <property type="term" value="P:replication-born double-strand break repair via sister chromatid exchange"/>
    <property type="evidence" value="ECO:0007669"/>
    <property type="project" value="TreeGrafter"/>
</dbReference>
<gene>
    <name evidence="9" type="ORF">QR98_0040620</name>
</gene>
<feature type="region of interest" description="Disordered" evidence="6">
    <location>
        <begin position="248"/>
        <end position="303"/>
    </location>
</feature>
<dbReference type="Proteomes" id="UP000616769">
    <property type="component" value="Unassembled WGS sequence"/>
</dbReference>
<feature type="domain" description="Rad21/Rec8-like protein C-terminal eukaryotic" evidence="7">
    <location>
        <begin position="638"/>
        <end position="688"/>
    </location>
</feature>
<feature type="domain" description="Rad21/Rec8-like protein N-terminal" evidence="8">
    <location>
        <begin position="1"/>
        <end position="102"/>
    </location>
</feature>
<dbReference type="Gene3D" id="3.10.20.30">
    <property type="match status" value="1"/>
</dbReference>
<dbReference type="Pfam" id="PF04825">
    <property type="entry name" value="Rad21_Rec8_N"/>
    <property type="match status" value="1"/>
</dbReference>
<evidence type="ECO:0000259" key="8">
    <source>
        <dbReference type="Pfam" id="PF04825"/>
    </source>
</evidence>
<dbReference type="GO" id="GO:0005634">
    <property type="term" value="C:nucleus"/>
    <property type="evidence" value="ECO:0007669"/>
    <property type="project" value="UniProtKB-SubCell"/>
</dbReference>
<dbReference type="AlphaFoldDB" id="A0A132A3M5"/>
<evidence type="ECO:0000256" key="5">
    <source>
        <dbReference type="ARBA" id="ARBA00023242"/>
    </source>
</evidence>
<evidence type="ECO:0000256" key="1">
    <source>
        <dbReference type="ARBA" id="ARBA00004123"/>
    </source>
</evidence>
<dbReference type="GO" id="GO:0007062">
    <property type="term" value="P:sister chromatid cohesion"/>
    <property type="evidence" value="ECO:0007669"/>
    <property type="project" value="InterPro"/>
</dbReference>
<feature type="compositionally biased region" description="Basic and acidic residues" evidence="6">
    <location>
        <begin position="497"/>
        <end position="525"/>
    </location>
</feature>
<dbReference type="SUPFAM" id="SSF46785">
    <property type="entry name" value="Winged helix' DNA-binding domain"/>
    <property type="match status" value="1"/>
</dbReference>
<dbReference type="GO" id="GO:0003682">
    <property type="term" value="F:chromatin binding"/>
    <property type="evidence" value="ECO:0007669"/>
    <property type="project" value="TreeGrafter"/>
</dbReference>
<keyword evidence="4" id="KW-0158">Chromosome</keyword>
<organism evidence="9 10">
    <name type="scientific">Sarcoptes scabiei</name>
    <name type="common">Itch mite</name>
    <name type="synonym">Acarus scabiei</name>
    <dbReference type="NCBI Taxonomy" id="52283"/>
    <lineage>
        <taxon>Eukaryota</taxon>
        <taxon>Metazoa</taxon>
        <taxon>Ecdysozoa</taxon>
        <taxon>Arthropoda</taxon>
        <taxon>Chelicerata</taxon>
        <taxon>Arachnida</taxon>
        <taxon>Acari</taxon>
        <taxon>Acariformes</taxon>
        <taxon>Sarcoptiformes</taxon>
        <taxon>Astigmata</taxon>
        <taxon>Psoroptidia</taxon>
        <taxon>Sarcoptoidea</taxon>
        <taxon>Sarcoptidae</taxon>
        <taxon>Sarcoptinae</taxon>
        <taxon>Sarcoptes</taxon>
    </lineage>
</organism>
<dbReference type="CDD" id="cd21792">
    <property type="entry name" value="Rad21_Rec8_M_NXP1-like"/>
    <property type="match status" value="1"/>
</dbReference>
<sequence length="796" mass="90274">MFYSVFVLGKKGPLARVWLAAHWDKKITKAQILETNIVESVDSILQPKIKLSLRTSSHLLLGIVRIYSRKALYLLQDCQDAAFKIKSAFRPGVVDLPDGKTEAAISAITLPEMFDFINDFDLMPEPQLHMEQTATTANIRNITLVEDISSIHVDDPLLMNEGREWSEIGSIGTGSISIKDSEPNLNDSGISIKNNFDLFDRPALDDGFGGQLGVGIVDDVDADDVFNMPMPENNEKETNGLENGIKNTEEEPEQERPNSALSDASENSFGAAASFGPSSPDSTLGDVDPFNSITDGDNLNKNANNENIVENVANDPDQLTQNTMVLEPIDSQVGLLDRKRKRRKKIGMVIDEIKTLSGEEMKAQLSDTSDIITNLDLAPPNKMLMNWKKTGLSDKLFTLPERSISAKALIHYYSRNLITNHYENNQEEDLIDERENYPHNNNEEIERPLNGLMDPSFDNLQPIEEIEKFQDSPTNPPRTPRAKSVQSPAPSRLKRKKLEDKENKDVVNKRQKESSKYEKLNHVQESRGQTLSFDNSNLLNDSSIPEFRDHTASDFHQSYSIDQNNKNLDPNCLTQEQSEEERDEEEDDIFDYAAPMSVGPAEEMLPDETVDQYEERIKAKRYNLLLKYMAVQLEENRHIQFVNLVRNNKRKMVAQKFYALLVLKKQMAIELYQNAELPYSELIITKGQKYDEHMVSTTIIVLPFASAKDLLQFDLVSSSDENEKQDRIDLIIENEWITANRLKSFICQQQWPTLRSIEKTIILALNHDYLAPNEPVRLNDGDVLALIPPISGVYKQ</sequence>
<feature type="compositionally biased region" description="Polar residues" evidence="6">
    <location>
        <begin position="257"/>
        <end position="267"/>
    </location>
</feature>
<dbReference type="InterPro" id="IPR006909">
    <property type="entry name" value="Rad21/Rec8_C_eu"/>
</dbReference>
<protein>
    <submittedName>
        <fullName evidence="9">Double-strand-break repair protein rad21-like protein</fullName>
    </submittedName>
</protein>
<evidence type="ECO:0000256" key="2">
    <source>
        <dbReference type="ARBA" id="ARBA00004286"/>
    </source>
</evidence>
<dbReference type="InterPro" id="IPR049589">
    <property type="entry name" value="NXP1_M-like"/>
</dbReference>
<dbReference type="PANTHER" id="PTHR12585">
    <property type="entry name" value="SCC1 / RAD21 FAMILY MEMBER"/>
    <property type="match status" value="1"/>
</dbReference>
<dbReference type="InterPro" id="IPR006910">
    <property type="entry name" value="Rad21_Rec8_N"/>
</dbReference>
<dbReference type="VEuPathDB" id="VectorBase:SSCA002191"/>
<feature type="compositionally biased region" description="Low complexity" evidence="6">
    <location>
        <begin position="268"/>
        <end position="280"/>
    </location>
</feature>
<dbReference type="EMBL" id="JXLN01010379">
    <property type="protein sequence ID" value="KPM05597.1"/>
    <property type="molecule type" value="Genomic_DNA"/>
</dbReference>
<dbReference type="Gene3D" id="1.10.10.580">
    <property type="entry name" value="Structural maintenance of chromosome 1. Chain E"/>
    <property type="match status" value="1"/>
</dbReference>
<accession>A0A132A3M5</accession>
<dbReference type="CDD" id="cd00754">
    <property type="entry name" value="Ubl_MoaD"/>
    <property type="match status" value="1"/>
</dbReference>
<comment type="caution">
    <text evidence="9">The sequence shown here is derived from an EMBL/GenBank/DDBJ whole genome shotgun (WGS) entry which is preliminary data.</text>
</comment>
<dbReference type="PANTHER" id="PTHR12585:SF69">
    <property type="entry name" value="FI11703P"/>
    <property type="match status" value="1"/>
</dbReference>
<proteinExistence type="inferred from homology"/>
<name>A0A132A3M5_SARSC</name>
<comment type="similarity">
    <text evidence="3">Belongs to the rad21 family.</text>
</comment>
<feature type="region of interest" description="Disordered" evidence="6">
    <location>
        <begin position="468"/>
        <end position="537"/>
    </location>
</feature>
<dbReference type="InterPro" id="IPR023093">
    <property type="entry name" value="ScpA-like_C"/>
</dbReference>
<dbReference type="InterPro" id="IPR039781">
    <property type="entry name" value="Rad21/Rec8-like"/>
</dbReference>